<keyword evidence="3" id="KW-0093">Biotin biosynthesis</keyword>
<name>A0ABP9GR21_9ACTN</name>
<feature type="domain" description="Biotin synthase auxiliary protein C-terminal" evidence="8">
    <location>
        <begin position="50"/>
        <end position="71"/>
    </location>
</feature>
<evidence type="ECO:0000256" key="6">
    <source>
        <dbReference type="ARBA" id="ARBA00093780"/>
    </source>
</evidence>
<sequence length="72" mass="7883">MSASETPTAADVDRYCDQCGEPAGSAGHEACARRRDLEPPRYCADCRRRMVVQVTPRGWTAKCVEHGVRTSG</sequence>
<dbReference type="RefSeq" id="WP_345673875.1">
    <property type="nucleotide sequence ID" value="NZ_BAABHS010000002.1"/>
</dbReference>
<dbReference type="Proteomes" id="UP001500466">
    <property type="component" value="Unassembled WGS sequence"/>
</dbReference>
<evidence type="ECO:0000313" key="9">
    <source>
        <dbReference type="EMBL" id="GAA4950230.1"/>
    </source>
</evidence>
<evidence type="ECO:0000256" key="3">
    <source>
        <dbReference type="ARBA" id="ARBA00022756"/>
    </source>
</evidence>
<evidence type="ECO:0000256" key="4">
    <source>
        <dbReference type="ARBA" id="ARBA00023004"/>
    </source>
</evidence>
<evidence type="ECO:0000256" key="1">
    <source>
        <dbReference type="ARBA" id="ARBA00001915"/>
    </source>
</evidence>
<evidence type="ECO:0000313" key="10">
    <source>
        <dbReference type="Proteomes" id="UP001500466"/>
    </source>
</evidence>
<comment type="function">
    <text evidence="5">Required for the activity of the biotin synthase BioB.</text>
</comment>
<dbReference type="Pfam" id="PF26519">
    <property type="entry name" value="BsaP"/>
    <property type="match status" value="1"/>
</dbReference>
<comment type="cofactor">
    <cofactor evidence="1">
        <name>iron-sulfur cluster</name>
        <dbReference type="ChEBI" id="CHEBI:30408"/>
    </cofactor>
</comment>
<proteinExistence type="inferred from homology"/>
<protein>
    <recommendedName>
        <fullName evidence="7">Biotin synthase auxiliary protein</fullName>
    </recommendedName>
</protein>
<gene>
    <name evidence="9" type="ORF">GCM10023205_08550</name>
</gene>
<keyword evidence="2" id="KW-0479">Metal-binding</keyword>
<comment type="similarity">
    <text evidence="6">Belongs to the BsaP family.</text>
</comment>
<reference evidence="10" key="1">
    <citation type="journal article" date="2019" name="Int. J. Syst. Evol. Microbiol.">
        <title>The Global Catalogue of Microorganisms (GCM) 10K type strain sequencing project: providing services to taxonomists for standard genome sequencing and annotation.</title>
        <authorList>
            <consortium name="The Broad Institute Genomics Platform"/>
            <consortium name="The Broad Institute Genome Sequencing Center for Infectious Disease"/>
            <person name="Wu L."/>
            <person name="Ma J."/>
        </authorList>
    </citation>
    <scope>NUCLEOTIDE SEQUENCE [LARGE SCALE GENOMIC DNA]</scope>
    <source>
        <strain evidence="10">JCM 17986</strain>
    </source>
</reference>
<evidence type="ECO:0000259" key="8">
    <source>
        <dbReference type="Pfam" id="PF26519"/>
    </source>
</evidence>
<evidence type="ECO:0000256" key="7">
    <source>
        <dbReference type="ARBA" id="ARBA00093796"/>
    </source>
</evidence>
<evidence type="ECO:0000256" key="2">
    <source>
        <dbReference type="ARBA" id="ARBA00022723"/>
    </source>
</evidence>
<dbReference type="EMBL" id="BAABHS010000002">
    <property type="protein sequence ID" value="GAA4950230.1"/>
    <property type="molecule type" value="Genomic_DNA"/>
</dbReference>
<accession>A0ABP9GR21</accession>
<evidence type="ECO:0000256" key="5">
    <source>
        <dbReference type="ARBA" id="ARBA00093761"/>
    </source>
</evidence>
<comment type="caution">
    <text evidence="9">The sequence shown here is derived from an EMBL/GenBank/DDBJ whole genome shotgun (WGS) entry which is preliminary data.</text>
</comment>
<keyword evidence="10" id="KW-1185">Reference proteome</keyword>
<keyword evidence="4" id="KW-0408">Iron</keyword>
<dbReference type="InterPro" id="IPR058605">
    <property type="entry name" value="BsaP_C"/>
</dbReference>
<organism evidence="9 10">
    <name type="scientific">Yinghuangia aomiensis</name>
    <dbReference type="NCBI Taxonomy" id="676205"/>
    <lineage>
        <taxon>Bacteria</taxon>
        <taxon>Bacillati</taxon>
        <taxon>Actinomycetota</taxon>
        <taxon>Actinomycetes</taxon>
        <taxon>Kitasatosporales</taxon>
        <taxon>Streptomycetaceae</taxon>
        <taxon>Yinghuangia</taxon>
    </lineage>
</organism>